<reference evidence="2 3" key="1">
    <citation type="journal article" date="2015" name="Proc. Natl. Acad. Sci. U.S.A.">
        <title>The resurrection genome of Boea hygrometrica: A blueprint for survival of dehydration.</title>
        <authorList>
            <person name="Xiao L."/>
            <person name="Yang G."/>
            <person name="Zhang L."/>
            <person name="Yang X."/>
            <person name="Zhao S."/>
            <person name="Ji Z."/>
            <person name="Zhou Q."/>
            <person name="Hu M."/>
            <person name="Wang Y."/>
            <person name="Chen M."/>
            <person name="Xu Y."/>
            <person name="Jin H."/>
            <person name="Xiao X."/>
            <person name="Hu G."/>
            <person name="Bao F."/>
            <person name="Hu Y."/>
            <person name="Wan P."/>
            <person name="Li L."/>
            <person name="Deng X."/>
            <person name="Kuang T."/>
            <person name="Xiang C."/>
            <person name="Zhu J.K."/>
            <person name="Oliver M.J."/>
            <person name="He Y."/>
        </authorList>
    </citation>
    <scope>NUCLEOTIDE SEQUENCE [LARGE SCALE GENOMIC DNA]</scope>
    <source>
        <strain evidence="3">cv. XS01</strain>
    </source>
</reference>
<dbReference type="AlphaFoldDB" id="A0A2Z7CB02"/>
<name>A0A2Z7CB02_9LAMI</name>
<evidence type="ECO:0000256" key="1">
    <source>
        <dbReference type="SAM" id="MobiDB-lite"/>
    </source>
</evidence>
<gene>
    <name evidence="2" type="ORF">F511_12836</name>
</gene>
<evidence type="ECO:0000313" key="3">
    <source>
        <dbReference type="Proteomes" id="UP000250235"/>
    </source>
</evidence>
<dbReference type="Proteomes" id="UP000250235">
    <property type="component" value="Unassembled WGS sequence"/>
</dbReference>
<proteinExistence type="predicted"/>
<dbReference type="EMBL" id="KQ998182">
    <property type="protein sequence ID" value="KZV43191.1"/>
    <property type="molecule type" value="Genomic_DNA"/>
</dbReference>
<feature type="region of interest" description="Disordered" evidence="1">
    <location>
        <begin position="1"/>
        <end position="34"/>
    </location>
</feature>
<evidence type="ECO:0000313" key="2">
    <source>
        <dbReference type="EMBL" id="KZV43191.1"/>
    </source>
</evidence>
<feature type="region of interest" description="Disordered" evidence="1">
    <location>
        <begin position="241"/>
        <end position="302"/>
    </location>
</feature>
<feature type="compositionally biased region" description="Basic and acidic residues" evidence="1">
    <location>
        <begin position="262"/>
        <end position="273"/>
    </location>
</feature>
<feature type="compositionally biased region" description="Polar residues" evidence="1">
    <location>
        <begin position="286"/>
        <end position="302"/>
    </location>
</feature>
<keyword evidence="3" id="KW-1185">Reference proteome</keyword>
<protein>
    <submittedName>
        <fullName evidence="2">Uncharacterized protein</fullName>
    </submittedName>
</protein>
<feature type="compositionally biased region" description="Basic residues" evidence="1">
    <location>
        <begin position="17"/>
        <end position="26"/>
    </location>
</feature>
<sequence length="356" mass="40601">MPLCPAWLPEDPANGQHRPKKQKSRKTNTWSSLSTKSHLKTANHATCYKSSYEMHEADKGIGNQEQCINWQNISGEPLYHAWCINRENHRSMIIEARHPISQLGGILHHSDDSVGPFRHDTSVCRSQRGSNLGSSINQSGSRCMHECHSMLNSKCIQYQYVKQNINNHTSFNLPQQISQRHGRTHPKQIRFLLTSSTLVEAILYLKFKSPEQPNSTRFRSHKKLRTNRFFVLLSNADPGLLESISRKSNPKGTQRHQSRSKQRQEMTEIDGNRPRWNRPLKRSTSEHAINQRSTQLLTDTCPSSSPLVSARACYQMSLPTAVPAVFAHHTVPLTHVDIELRYSSAVNPIVDFHHLA</sequence>
<accession>A0A2Z7CB02</accession>
<organism evidence="2 3">
    <name type="scientific">Dorcoceras hygrometricum</name>
    <dbReference type="NCBI Taxonomy" id="472368"/>
    <lineage>
        <taxon>Eukaryota</taxon>
        <taxon>Viridiplantae</taxon>
        <taxon>Streptophyta</taxon>
        <taxon>Embryophyta</taxon>
        <taxon>Tracheophyta</taxon>
        <taxon>Spermatophyta</taxon>
        <taxon>Magnoliopsida</taxon>
        <taxon>eudicotyledons</taxon>
        <taxon>Gunneridae</taxon>
        <taxon>Pentapetalae</taxon>
        <taxon>asterids</taxon>
        <taxon>lamiids</taxon>
        <taxon>Lamiales</taxon>
        <taxon>Gesneriaceae</taxon>
        <taxon>Didymocarpoideae</taxon>
        <taxon>Trichosporeae</taxon>
        <taxon>Loxocarpinae</taxon>
        <taxon>Dorcoceras</taxon>
    </lineage>
</organism>